<sequence length="407" mass="45207">MPAAPNLHLYLPGEDSRELWRRESNGRWAHQVTASTDTSGAVRAIEMLAFDSSPFFALNPGDDHKGLDQAIALRWESLGMEVEPPGKVWTGWEVAHEHGRVLVGTLALNAQDLPEEMLRHNASGFEPSISLYAIPHHSFVIYKELGRYVVAFMHEKRLVHVTVLSSRQLDDHAVTEIHHLVEALRGSLLVSTFQCGYLWTEAPAAFLTSIQQILGIPILVAPKPAPELPLESSGLVPPFVAIARLAHQKRRRQMQIFAFAVAAVALLFAGWMGALMLREHKINEQMAVIEARRPEVESARTAQLRWSALEEAVTPDTYPVEVFHQIVSLLPPEGIRFKEFSMNSENVVVSGEASSLIHASTFQKALKESTPLQRYTFNAPQPTIMDDNRASFRIEGNLNPGGADATQ</sequence>
<evidence type="ECO:0000256" key="1">
    <source>
        <dbReference type="SAM" id="Phobius"/>
    </source>
</evidence>
<evidence type="ECO:0000313" key="2">
    <source>
        <dbReference type="EMBL" id="TLD70125.1"/>
    </source>
</evidence>
<organism evidence="2 3">
    <name type="scientific">Phragmitibacter flavus</name>
    <dbReference type="NCBI Taxonomy" id="2576071"/>
    <lineage>
        <taxon>Bacteria</taxon>
        <taxon>Pseudomonadati</taxon>
        <taxon>Verrucomicrobiota</taxon>
        <taxon>Verrucomicrobiia</taxon>
        <taxon>Verrucomicrobiales</taxon>
        <taxon>Verrucomicrobiaceae</taxon>
        <taxon>Phragmitibacter</taxon>
    </lineage>
</organism>
<dbReference type="OrthoDB" id="180306at2"/>
<keyword evidence="1" id="KW-0472">Membrane</keyword>
<evidence type="ECO:0000313" key="3">
    <source>
        <dbReference type="Proteomes" id="UP000306196"/>
    </source>
</evidence>
<dbReference type="Proteomes" id="UP000306196">
    <property type="component" value="Unassembled WGS sequence"/>
</dbReference>
<gene>
    <name evidence="2" type="ORF">FEM03_13080</name>
</gene>
<feature type="transmembrane region" description="Helical" evidence="1">
    <location>
        <begin position="256"/>
        <end position="277"/>
    </location>
</feature>
<keyword evidence="1" id="KW-0812">Transmembrane</keyword>
<comment type="caution">
    <text evidence="2">The sequence shown here is derived from an EMBL/GenBank/DDBJ whole genome shotgun (WGS) entry which is preliminary data.</text>
</comment>
<keyword evidence="1" id="KW-1133">Transmembrane helix</keyword>
<dbReference type="RefSeq" id="WP_138086720.1">
    <property type="nucleotide sequence ID" value="NZ_VAUV01000009.1"/>
</dbReference>
<keyword evidence="3" id="KW-1185">Reference proteome</keyword>
<protein>
    <submittedName>
        <fullName evidence="2">PilN domain-containing protein</fullName>
    </submittedName>
</protein>
<proteinExistence type="predicted"/>
<accession>A0A5R8KDV5</accession>
<dbReference type="EMBL" id="VAUV01000009">
    <property type="protein sequence ID" value="TLD70125.1"/>
    <property type="molecule type" value="Genomic_DNA"/>
</dbReference>
<name>A0A5R8KDV5_9BACT</name>
<reference evidence="2 3" key="1">
    <citation type="submission" date="2019-05" db="EMBL/GenBank/DDBJ databases">
        <title>Verrucobacter flavum gen. nov., sp. nov. a new member of the family Verrucomicrobiaceae.</title>
        <authorList>
            <person name="Szuroczki S."/>
            <person name="Abbaszade G."/>
            <person name="Szabo A."/>
            <person name="Felfoldi T."/>
            <person name="Schumann P."/>
            <person name="Boka K."/>
            <person name="Keki Z."/>
            <person name="Toumi M."/>
            <person name="Toth E."/>
        </authorList>
    </citation>
    <scope>NUCLEOTIDE SEQUENCE [LARGE SCALE GENOMIC DNA]</scope>
    <source>
        <strain evidence="2 3">MG-N-17</strain>
    </source>
</reference>
<dbReference type="AlphaFoldDB" id="A0A5R8KDV5"/>